<name>L9W059_9EURY</name>
<evidence type="ECO:0000313" key="4">
    <source>
        <dbReference type="Proteomes" id="UP000011599"/>
    </source>
</evidence>
<evidence type="ECO:0000259" key="2">
    <source>
        <dbReference type="Pfam" id="PF07790"/>
    </source>
</evidence>
<evidence type="ECO:0000313" key="3">
    <source>
        <dbReference type="EMBL" id="ELY42884.1"/>
    </source>
</evidence>
<comment type="caution">
    <text evidence="3">The sequence shown here is derived from an EMBL/GenBank/DDBJ whole genome shotgun (WGS) entry which is preliminary data.</text>
</comment>
<evidence type="ECO:0000256" key="1">
    <source>
        <dbReference type="SAM" id="Phobius"/>
    </source>
</evidence>
<keyword evidence="3" id="KW-0282">Flagellum</keyword>
<reference evidence="3 4" key="1">
    <citation type="journal article" date="2014" name="PLoS Genet.">
        <title>Phylogenetically driven sequencing of extremely halophilic archaea reveals strategies for static and dynamic osmo-response.</title>
        <authorList>
            <person name="Becker E.A."/>
            <person name="Seitzer P.M."/>
            <person name="Tritt A."/>
            <person name="Larsen D."/>
            <person name="Krusor M."/>
            <person name="Yao A.I."/>
            <person name="Wu D."/>
            <person name="Madern D."/>
            <person name="Eisen J.A."/>
            <person name="Darling A.E."/>
            <person name="Facciotti M.T."/>
        </authorList>
    </citation>
    <scope>NUCLEOTIDE SEQUENCE [LARGE SCALE GENOMIC DNA]</scope>
    <source>
        <strain evidence="3 4">GA33</strain>
    </source>
</reference>
<keyword evidence="1" id="KW-0472">Membrane</keyword>
<dbReference type="PANTHER" id="PTHR38138:SF1">
    <property type="entry name" value="ARCHAEAL TYPE IV PILIN N-TERMINAL DOMAIN-CONTAINING PROTEIN"/>
    <property type="match status" value="1"/>
</dbReference>
<dbReference type="Pfam" id="PF07790">
    <property type="entry name" value="Pilin_N"/>
    <property type="match status" value="1"/>
</dbReference>
<dbReference type="InterPro" id="IPR013373">
    <property type="entry name" value="Flagellin/pilin_N_arc"/>
</dbReference>
<dbReference type="InterPro" id="IPR012859">
    <property type="entry name" value="Pilin_N_archaeal"/>
</dbReference>
<proteinExistence type="predicted"/>
<accession>L9W059</accession>
<keyword evidence="4" id="KW-1185">Reference proteome</keyword>
<keyword evidence="1" id="KW-0812">Transmembrane</keyword>
<dbReference type="AlphaFoldDB" id="L9W059"/>
<protein>
    <submittedName>
        <fullName evidence="3">Flagellin domain-containing protein</fullName>
    </submittedName>
</protein>
<feature type="transmembrane region" description="Helical" evidence="1">
    <location>
        <begin position="21"/>
        <end position="44"/>
    </location>
</feature>
<sequence>MDLTKYRQKLIGSEDERAVSPVIGVILMVAITVILAAVIAAFVLDIGDDMGDGPVNAAISTDTSQSDAAITFTLEDDGGAEEFVVRGDDIDSGEADLEFDDLTVGSSHSLYHSGSDGTGDADALSSSGGEANIVAIDGNSESVVGSVEWEF</sequence>
<dbReference type="eggNOG" id="arCOG02416">
    <property type="taxonomic scope" value="Archaea"/>
</dbReference>
<dbReference type="NCBIfam" id="TIGR02537">
    <property type="entry name" value="arch_flag_Nterm"/>
    <property type="match status" value="1"/>
</dbReference>
<gene>
    <name evidence="3" type="ORF">C496_06107</name>
</gene>
<dbReference type="EMBL" id="AOHW01000022">
    <property type="protein sequence ID" value="ELY42884.1"/>
    <property type="molecule type" value="Genomic_DNA"/>
</dbReference>
<keyword evidence="1" id="KW-1133">Transmembrane helix</keyword>
<dbReference type="Proteomes" id="UP000011599">
    <property type="component" value="Unassembled WGS sequence"/>
</dbReference>
<dbReference type="STRING" id="1114856.GCA_000383975_01066"/>
<dbReference type="RefSeq" id="WP_006089041.1">
    <property type="nucleotide sequence ID" value="NZ_AOHW01000022.1"/>
</dbReference>
<dbReference type="PANTHER" id="PTHR38138">
    <property type="entry name" value="VNG6441H"/>
    <property type="match status" value="1"/>
</dbReference>
<keyword evidence="3" id="KW-0969">Cilium</keyword>
<feature type="domain" description="Archaeal Type IV pilin N-terminal" evidence="2">
    <location>
        <begin position="17"/>
        <end position="79"/>
    </location>
</feature>
<keyword evidence="3" id="KW-0966">Cell projection</keyword>
<dbReference type="OrthoDB" id="178148at2157"/>
<organism evidence="3 4">
    <name type="scientific">Natronorubrum tibetense GA33</name>
    <dbReference type="NCBI Taxonomy" id="1114856"/>
    <lineage>
        <taxon>Archaea</taxon>
        <taxon>Methanobacteriati</taxon>
        <taxon>Methanobacteriota</taxon>
        <taxon>Stenosarchaea group</taxon>
        <taxon>Halobacteria</taxon>
        <taxon>Halobacteriales</taxon>
        <taxon>Natrialbaceae</taxon>
        <taxon>Natronorubrum</taxon>
    </lineage>
</organism>